<dbReference type="Gene3D" id="2.40.10.10">
    <property type="entry name" value="Trypsin-like serine proteases"/>
    <property type="match status" value="1"/>
</dbReference>
<reference evidence="5" key="2">
    <citation type="submission" date="2020-05" db="UniProtKB">
        <authorList>
            <consortium name="EnsemblMetazoa"/>
        </authorList>
    </citation>
    <scope>IDENTIFICATION</scope>
</reference>
<dbReference type="EMBL" id="ATLV01013198">
    <property type="status" value="NOT_ANNOTATED_CDS"/>
    <property type="molecule type" value="Genomic_DNA"/>
</dbReference>
<protein>
    <submittedName>
        <fullName evidence="4">AGAP012035-PA-like protein</fullName>
    </submittedName>
</protein>
<dbReference type="InterPro" id="IPR009003">
    <property type="entry name" value="Peptidase_S1_PA"/>
</dbReference>
<accession>A0A084VHP6</accession>
<evidence type="ECO:0000256" key="2">
    <source>
        <dbReference type="SAM" id="MobiDB-lite"/>
    </source>
</evidence>
<dbReference type="VEuPathDB" id="VectorBase:ASIS014864"/>
<feature type="region of interest" description="Disordered" evidence="2">
    <location>
        <begin position="41"/>
        <end position="125"/>
    </location>
</feature>
<dbReference type="SUPFAM" id="SSF50494">
    <property type="entry name" value="Trypsin-like serine proteases"/>
    <property type="match status" value="1"/>
</dbReference>
<dbReference type="InterPro" id="IPR018114">
    <property type="entry name" value="TRYPSIN_HIS"/>
</dbReference>
<evidence type="ECO:0000313" key="6">
    <source>
        <dbReference type="Proteomes" id="UP000030765"/>
    </source>
</evidence>
<dbReference type="GO" id="GO:0004252">
    <property type="term" value="F:serine-type endopeptidase activity"/>
    <property type="evidence" value="ECO:0007669"/>
    <property type="project" value="InterPro"/>
</dbReference>
<dbReference type="InterPro" id="IPR043504">
    <property type="entry name" value="Peptidase_S1_PA_chymotrypsin"/>
</dbReference>
<dbReference type="VEuPathDB" id="VectorBase:ASIC004711"/>
<reference evidence="4 6" key="1">
    <citation type="journal article" date="2014" name="BMC Genomics">
        <title>Genome sequence of Anopheles sinensis provides insight into genetics basis of mosquito competence for malaria parasites.</title>
        <authorList>
            <person name="Zhou D."/>
            <person name="Zhang D."/>
            <person name="Ding G."/>
            <person name="Shi L."/>
            <person name="Hou Q."/>
            <person name="Ye Y."/>
            <person name="Xu Y."/>
            <person name="Zhou H."/>
            <person name="Xiong C."/>
            <person name="Li S."/>
            <person name="Yu J."/>
            <person name="Hong S."/>
            <person name="Yu X."/>
            <person name="Zou P."/>
            <person name="Chen C."/>
            <person name="Chang X."/>
            <person name="Wang W."/>
            <person name="Lv Y."/>
            <person name="Sun Y."/>
            <person name="Ma L."/>
            <person name="Shen B."/>
            <person name="Zhu C."/>
        </authorList>
    </citation>
    <scope>NUCLEOTIDE SEQUENCE [LARGE SCALE GENOMIC DNA]</scope>
</reference>
<sequence length="189" mass="20182">MVALQESTKYPEELQTLIAHLGACGSDTNTDPTDALICCESSADPPTTQPTTARTTTARSTKARTTTARTKAARTTTARTTTARTTTIKPPTTTTRAPVITTPRTTTTTTTRSIPRTVPSTPPGSYNIPCGKLPVAQHIYSEVEDSNHVHTWAVLLELSSGKALCVGSLLTELYVLTAAHCVRGLNRDE</sequence>
<dbReference type="PROSITE" id="PS00134">
    <property type="entry name" value="TRYPSIN_HIS"/>
    <property type="match status" value="1"/>
</dbReference>
<dbReference type="GO" id="GO:0006508">
    <property type="term" value="P:proteolysis"/>
    <property type="evidence" value="ECO:0007669"/>
    <property type="project" value="InterPro"/>
</dbReference>
<evidence type="ECO:0000256" key="1">
    <source>
        <dbReference type="ARBA" id="ARBA00024195"/>
    </source>
</evidence>
<evidence type="ECO:0000313" key="5">
    <source>
        <dbReference type="EnsemblMetazoa" id="ASIC004711-PA"/>
    </source>
</evidence>
<evidence type="ECO:0000259" key="3">
    <source>
        <dbReference type="Pfam" id="PF00089"/>
    </source>
</evidence>
<dbReference type="Pfam" id="PF00089">
    <property type="entry name" value="Trypsin"/>
    <property type="match status" value="1"/>
</dbReference>
<keyword evidence="6" id="KW-1185">Reference proteome</keyword>
<dbReference type="STRING" id="74873.A0A084VHP6"/>
<feature type="domain" description="Peptidase S1" evidence="3">
    <location>
        <begin position="144"/>
        <end position="184"/>
    </location>
</feature>
<dbReference type="Proteomes" id="UP000030765">
    <property type="component" value="Unassembled WGS sequence"/>
</dbReference>
<comment type="similarity">
    <text evidence="1">Belongs to the peptidase S1 family. CLIP subfamily.</text>
</comment>
<dbReference type="InterPro" id="IPR001254">
    <property type="entry name" value="Trypsin_dom"/>
</dbReference>
<evidence type="ECO:0000313" key="4">
    <source>
        <dbReference type="EMBL" id="KFB37490.1"/>
    </source>
</evidence>
<dbReference type="AlphaFoldDB" id="A0A084VHP6"/>
<dbReference type="OrthoDB" id="6604662at2759"/>
<proteinExistence type="inferred from homology"/>
<name>A0A084VHP6_ANOSI</name>
<dbReference type="EnsemblMetazoa" id="ASIC004711-RA">
    <property type="protein sequence ID" value="ASIC004711-PA"/>
    <property type="gene ID" value="ASIC004711"/>
</dbReference>
<organism evidence="4">
    <name type="scientific">Anopheles sinensis</name>
    <name type="common">Mosquito</name>
    <dbReference type="NCBI Taxonomy" id="74873"/>
    <lineage>
        <taxon>Eukaryota</taxon>
        <taxon>Metazoa</taxon>
        <taxon>Ecdysozoa</taxon>
        <taxon>Arthropoda</taxon>
        <taxon>Hexapoda</taxon>
        <taxon>Insecta</taxon>
        <taxon>Pterygota</taxon>
        <taxon>Neoptera</taxon>
        <taxon>Endopterygota</taxon>
        <taxon>Diptera</taxon>
        <taxon>Nematocera</taxon>
        <taxon>Culicoidea</taxon>
        <taxon>Culicidae</taxon>
        <taxon>Anophelinae</taxon>
        <taxon>Anopheles</taxon>
    </lineage>
</organism>
<gene>
    <name evidence="4" type="ORF">ZHAS_00004711</name>
</gene>
<dbReference type="EMBL" id="KE524843">
    <property type="protein sequence ID" value="KFB37490.1"/>
    <property type="molecule type" value="Genomic_DNA"/>
</dbReference>
<feature type="compositionally biased region" description="Low complexity" evidence="2">
    <location>
        <begin position="45"/>
        <end position="119"/>
    </location>
</feature>